<dbReference type="AlphaFoldDB" id="A0A934N9T2"/>
<comment type="caution">
    <text evidence="1">The sequence shown here is derived from an EMBL/GenBank/DDBJ whole genome shotgun (WGS) entry which is preliminary data.</text>
</comment>
<evidence type="ECO:0000313" key="2">
    <source>
        <dbReference type="Proteomes" id="UP000612893"/>
    </source>
</evidence>
<dbReference type="EMBL" id="JAEKNR010000136">
    <property type="protein sequence ID" value="MBJ7599014.1"/>
    <property type="molecule type" value="Genomic_DNA"/>
</dbReference>
<dbReference type="InterPro" id="IPR046074">
    <property type="entry name" value="DUF6092"/>
</dbReference>
<gene>
    <name evidence="1" type="ORF">JF922_13140</name>
</gene>
<accession>A0A934N9T2</accession>
<protein>
    <submittedName>
        <fullName evidence="1">Uncharacterized protein</fullName>
    </submittedName>
</protein>
<dbReference type="Pfam" id="PF19585">
    <property type="entry name" value="DUF6092"/>
    <property type="match status" value="1"/>
</dbReference>
<name>A0A934N9T2_9BACT</name>
<organism evidence="1 2">
    <name type="scientific">Candidatus Nephthysia bennettiae</name>
    <dbReference type="NCBI Taxonomy" id="3127016"/>
    <lineage>
        <taxon>Bacteria</taxon>
        <taxon>Bacillati</taxon>
        <taxon>Candidatus Dormiibacterota</taxon>
        <taxon>Candidatus Dormibacteria</taxon>
        <taxon>Candidatus Dormibacterales</taxon>
        <taxon>Candidatus Dormibacteraceae</taxon>
        <taxon>Candidatus Nephthysia</taxon>
    </lineage>
</organism>
<keyword evidence="2" id="KW-1185">Reference proteome</keyword>
<dbReference type="Proteomes" id="UP000612893">
    <property type="component" value="Unassembled WGS sequence"/>
</dbReference>
<evidence type="ECO:0000313" key="1">
    <source>
        <dbReference type="EMBL" id="MBJ7599014.1"/>
    </source>
</evidence>
<proteinExistence type="predicted"/>
<sequence>MPKDCSISEEQALVLLAHLVSSADICRFEPHFYGTFRLVDAASRLIGSMLENGCEDEWLRDFHAEIERKKTWMMWDREAYFAFLPEAARELAGELKRRQEATEPP</sequence>
<dbReference type="RefSeq" id="WP_338202335.1">
    <property type="nucleotide sequence ID" value="NZ_JAEKNR010000136.1"/>
</dbReference>
<reference evidence="1" key="1">
    <citation type="submission" date="2020-10" db="EMBL/GenBank/DDBJ databases">
        <title>Ca. Dormibacterota MAGs.</title>
        <authorList>
            <person name="Montgomery K."/>
        </authorList>
    </citation>
    <scope>NUCLEOTIDE SEQUENCE [LARGE SCALE GENOMIC DNA]</scope>
    <source>
        <strain evidence="1">SC8812_S17_10</strain>
    </source>
</reference>